<name>A0AAE3N8R7_9BURK</name>
<keyword evidence="10" id="KW-0067">ATP-binding</keyword>
<dbReference type="InterPro" id="IPR003594">
    <property type="entry name" value="HATPase_dom"/>
</dbReference>
<dbReference type="CDD" id="cd00082">
    <property type="entry name" value="HisKA"/>
    <property type="match status" value="1"/>
</dbReference>
<feature type="domain" description="Response regulatory" evidence="9">
    <location>
        <begin position="477"/>
        <end position="596"/>
    </location>
</feature>
<dbReference type="InterPro" id="IPR003661">
    <property type="entry name" value="HisK_dim/P_dom"/>
</dbReference>
<evidence type="ECO:0000256" key="7">
    <source>
        <dbReference type="SAM" id="Phobius"/>
    </source>
</evidence>
<protein>
    <recommendedName>
        <fullName evidence="2">histidine kinase</fullName>
        <ecNumber evidence="2">2.7.13.3</ecNumber>
    </recommendedName>
</protein>
<dbReference type="GO" id="GO:0005524">
    <property type="term" value="F:ATP binding"/>
    <property type="evidence" value="ECO:0007669"/>
    <property type="project" value="UniProtKB-KW"/>
</dbReference>
<accession>A0AAE3N8R7</accession>
<keyword evidence="7" id="KW-0812">Transmembrane</keyword>
<dbReference type="RefSeq" id="WP_271426621.1">
    <property type="nucleotide sequence ID" value="NZ_JAQIPB010000001.1"/>
</dbReference>
<keyword evidence="10" id="KW-0547">Nucleotide-binding</keyword>
<evidence type="ECO:0000259" key="9">
    <source>
        <dbReference type="PROSITE" id="PS50110"/>
    </source>
</evidence>
<dbReference type="PRINTS" id="PR00344">
    <property type="entry name" value="BCTRLSENSOR"/>
</dbReference>
<dbReference type="GO" id="GO:0000155">
    <property type="term" value="F:phosphorelay sensor kinase activity"/>
    <property type="evidence" value="ECO:0007669"/>
    <property type="project" value="InterPro"/>
</dbReference>
<dbReference type="SMART" id="SM00448">
    <property type="entry name" value="REC"/>
    <property type="match status" value="1"/>
</dbReference>
<evidence type="ECO:0000256" key="6">
    <source>
        <dbReference type="PROSITE-ProRule" id="PRU00169"/>
    </source>
</evidence>
<dbReference type="FunFam" id="3.30.565.10:FF:000049">
    <property type="entry name" value="Two-component sensor histidine kinase"/>
    <property type="match status" value="1"/>
</dbReference>
<dbReference type="Gene3D" id="3.40.50.2300">
    <property type="match status" value="1"/>
</dbReference>
<dbReference type="Gene3D" id="1.10.287.130">
    <property type="match status" value="1"/>
</dbReference>
<comment type="caution">
    <text evidence="10">The sequence shown here is derived from an EMBL/GenBank/DDBJ whole genome shotgun (WGS) entry which is preliminary data.</text>
</comment>
<dbReference type="GO" id="GO:0005886">
    <property type="term" value="C:plasma membrane"/>
    <property type="evidence" value="ECO:0007669"/>
    <property type="project" value="TreeGrafter"/>
</dbReference>
<reference evidence="10" key="1">
    <citation type="submission" date="2023-01" db="EMBL/GenBank/DDBJ databases">
        <title>Xenophilus mangrovi sp. nov., isolated from soil of Mangrove nature reserve.</title>
        <authorList>
            <person name="Xu S."/>
            <person name="Liu Z."/>
            <person name="Xu Y."/>
        </authorList>
    </citation>
    <scope>NUCLEOTIDE SEQUENCE</scope>
    <source>
        <strain evidence="10">YW8</strain>
    </source>
</reference>
<organism evidence="10 11">
    <name type="scientific">Xenophilus arseniciresistens</name>
    <dbReference type="NCBI Taxonomy" id="1283306"/>
    <lineage>
        <taxon>Bacteria</taxon>
        <taxon>Pseudomonadati</taxon>
        <taxon>Pseudomonadota</taxon>
        <taxon>Betaproteobacteria</taxon>
        <taxon>Burkholderiales</taxon>
        <taxon>Comamonadaceae</taxon>
        <taxon>Xenophilus</taxon>
    </lineage>
</organism>
<evidence type="ECO:0000256" key="2">
    <source>
        <dbReference type="ARBA" id="ARBA00012438"/>
    </source>
</evidence>
<dbReference type="SUPFAM" id="SSF47384">
    <property type="entry name" value="Homodimeric domain of signal transducing histidine kinase"/>
    <property type="match status" value="1"/>
</dbReference>
<dbReference type="Proteomes" id="UP001212602">
    <property type="component" value="Unassembled WGS sequence"/>
</dbReference>
<dbReference type="InterPro" id="IPR036890">
    <property type="entry name" value="HATPase_C_sf"/>
</dbReference>
<dbReference type="Pfam" id="PF00072">
    <property type="entry name" value="Response_reg"/>
    <property type="match status" value="1"/>
</dbReference>
<feature type="transmembrane region" description="Helical" evidence="7">
    <location>
        <begin position="96"/>
        <end position="114"/>
    </location>
</feature>
<keyword evidence="7" id="KW-1133">Transmembrane helix</keyword>
<evidence type="ECO:0000256" key="1">
    <source>
        <dbReference type="ARBA" id="ARBA00000085"/>
    </source>
</evidence>
<dbReference type="PROSITE" id="PS50109">
    <property type="entry name" value="HIS_KIN"/>
    <property type="match status" value="1"/>
</dbReference>
<evidence type="ECO:0000256" key="5">
    <source>
        <dbReference type="ARBA" id="ARBA00022777"/>
    </source>
</evidence>
<feature type="transmembrane region" description="Helical" evidence="7">
    <location>
        <begin position="120"/>
        <end position="138"/>
    </location>
</feature>
<keyword evidence="4" id="KW-0808">Transferase</keyword>
<sequence>MSRDIGARPGVVPVEDIDAKVLREHVASVYFTYRATFAARMVFVFVFGGFMYAQLDDPWALAFVALHVLLYVGFYFSPRWHPGIPASQSAFWARRITKVVIVLGLADGLAPWLFVPSGNLSVTSVLAVVMMGNCARAVQSLRPLKAAMIGHTVPMMGSLIIALALQATSLHAFLAVFAAVYLLMMLRVGVQEHRQLTNSLILRFENEALAARLKEQVAATERASAEKTRFLAAASHDLRQPMHAIALFGAAMESGLRDHPERANAERLMRAVNALGESLDTMLDVSRLDAGVVSAAPRALALDTLLLALHHSFSAQAEHKGLQLRVRPSGLWVHTDPQLLYRLLSNLVDNALKYTRQGGVTVVAHARGAQQVWLEVRDTGIGIAADQLGRIFEEFYQVDNPGRDRARGLGIGLSIVQRLSRLLAHPVQVQSRPGRGTRFRLVLNAAEPAAGADDERLFDGPDGPVQHGFAAPRLQGRILLIDDEAEIREGMVQLLHAYALETVAVADEAAAVQVLAEAKAAARPFALLLCDYRLADGADGLQVAQRLRERFGHMPLLLITGETAPERLARVRASGTPVLSKPVSAATLLQAIAELTGPAGRA</sequence>
<dbReference type="InterPro" id="IPR036097">
    <property type="entry name" value="HisK_dim/P_sf"/>
</dbReference>
<dbReference type="PANTHER" id="PTHR43047:SF9">
    <property type="entry name" value="HISTIDINE KINASE"/>
    <property type="match status" value="1"/>
</dbReference>
<comment type="catalytic activity">
    <reaction evidence="1">
        <text>ATP + protein L-histidine = ADP + protein N-phospho-L-histidine.</text>
        <dbReference type="EC" id="2.7.13.3"/>
    </reaction>
</comment>
<keyword evidence="11" id="KW-1185">Reference proteome</keyword>
<dbReference type="InterPro" id="IPR001789">
    <property type="entry name" value="Sig_transdc_resp-reg_receiver"/>
</dbReference>
<feature type="transmembrane region" description="Helical" evidence="7">
    <location>
        <begin position="159"/>
        <end position="184"/>
    </location>
</feature>
<dbReference type="SUPFAM" id="SSF52172">
    <property type="entry name" value="CheY-like"/>
    <property type="match status" value="1"/>
</dbReference>
<dbReference type="PANTHER" id="PTHR43047">
    <property type="entry name" value="TWO-COMPONENT HISTIDINE PROTEIN KINASE"/>
    <property type="match status" value="1"/>
</dbReference>
<evidence type="ECO:0000313" key="10">
    <source>
        <dbReference type="EMBL" id="MDA7415364.1"/>
    </source>
</evidence>
<dbReference type="Pfam" id="PF02518">
    <property type="entry name" value="HATPase_c"/>
    <property type="match status" value="1"/>
</dbReference>
<dbReference type="AlphaFoldDB" id="A0AAE3N8R7"/>
<dbReference type="InterPro" id="IPR011006">
    <property type="entry name" value="CheY-like_superfamily"/>
</dbReference>
<dbReference type="InterPro" id="IPR005467">
    <property type="entry name" value="His_kinase_dom"/>
</dbReference>
<keyword evidence="5" id="KW-0418">Kinase</keyword>
<dbReference type="EMBL" id="JAQIPB010000001">
    <property type="protein sequence ID" value="MDA7415364.1"/>
    <property type="molecule type" value="Genomic_DNA"/>
</dbReference>
<dbReference type="GO" id="GO:0009927">
    <property type="term" value="F:histidine phosphotransfer kinase activity"/>
    <property type="evidence" value="ECO:0007669"/>
    <property type="project" value="TreeGrafter"/>
</dbReference>
<evidence type="ECO:0000256" key="4">
    <source>
        <dbReference type="ARBA" id="ARBA00022679"/>
    </source>
</evidence>
<dbReference type="EC" id="2.7.13.3" evidence="2"/>
<keyword evidence="3 6" id="KW-0597">Phosphoprotein</keyword>
<evidence type="ECO:0000259" key="8">
    <source>
        <dbReference type="PROSITE" id="PS50109"/>
    </source>
</evidence>
<feature type="transmembrane region" description="Helical" evidence="7">
    <location>
        <begin position="59"/>
        <end position="76"/>
    </location>
</feature>
<dbReference type="CDD" id="cd00156">
    <property type="entry name" value="REC"/>
    <property type="match status" value="1"/>
</dbReference>
<proteinExistence type="predicted"/>
<dbReference type="SMART" id="SM00387">
    <property type="entry name" value="HATPase_c"/>
    <property type="match status" value="1"/>
</dbReference>
<keyword evidence="7" id="KW-0472">Membrane</keyword>
<dbReference type="SUPFAM" id="SSF55874">
    <property type="entry name" value="ATPase domain of HSP90 chaperone/DNA topoisomerase II/histidine kinase"/>
    <property type="match status" value="1"/>
</dbReference>
<evidence type="ECO:0000313" key="11">
    <source>
        <dbReference type="Proteomes" id="UP001212602"/>
    </source>
</evidence>
<evidence type="ECO:0000256" key="3">
    <source>
        <dbReference type="ARBA" id="ARBA00022553"/>
    </source>
</evidence>
<dbReference type="InterPro" id="IPR004358">
    <property type="entry name" value="Sig_transdc_His_kin-like_C"/>
</dbReference>
<dbReference type="SMART" id="SM00388">
    <property type="entry name" value="HisKA"/>
    <property type="match status" value="1"/>
</dbReference>
<gene>
    <name evidence="10" type="ORF">PGB34_03215</name>
</gene>
<dbReference type="PROSITE" id="PS50110">
    <property type="entry name" value="RESPONSE_REGULATORY"/>
    <property type="match status" value="1"/>
</dbReference>
<feature type="modified residue" description="4-aspartylphosphate" evidence="6">
    <location>
        <position position="531"/>
    </location>
</feature>
<feature type="transmembrane region" description="Helical" evidence="7">
    <location>
        <begin position="31"/>
        <end position="53"/>
    </location>
</feature>
<dbReference type="Pfam" id="PF00512">
    <property type="entry name" value="HisKA"/>
    <property type="match status" value="1"/>
</dbReference>
<feature type="domain" description="Histidine kinase" evidence="8">
    <location>
        <begin position="233"/>
        <end position="447"/>
    </location>
</feature>
<dbReference type="Gene3D" id="3.30.565.10">
    <property type="entry name" value="Histidine kinase-like ATPase, C-terminal domain"/>
    <property type="match status" value="1"/>
</dbReference>